<keyword evidence="3" id="KW-1185">Reference proteome</keyword>
<feature type="compositionally biased region" description="Basic residues" evidence="1">
    <location>
        <begin position="1"/>
        <end position="11"/>
    </location>
</feature>
<sequence>MNLTTHLRRRNCPPELTPPSRSPDNDPQARENVNEAQFEQAELLEDDEFEQDYDNTFAGEEGERFDDPARIVHGWR</sequence>
<evidence type="ECO:0000313" key="3">
    <source>
        <dbReference type="Proteomes" id="UP000600365"/>
    </source>
</evidence>
<proteinExistence type="predicted"/>
<dbReference type="AlphaFoldDB" id="A0A918D8M4"/>
<gene>
    <name evidence="2" type="ORF">GCM10011579_067640</name>
</gene>
<feature type="region of interest" description="Disordered" evidence="1">
    <location>
        <begin position="57"/>
        <end position="76"/>
    </location>
</feature>
<feature type="region of interest" description="Disordered" evidence="1">
    <location>
        <begin position="1"/>
        <end position="31"/>
    </location>
</feature>
<protein>
    <submittedName>
        <fullName evidence="2">Uncharacterized protein</fullName>
    </submittedName>
</protein>
<evidence type="ECO:0000256" key="1">
    <source>
        <dbReference type="SAM" id="MobiDB-lite"/>
    </source>
</evidence>
<evidence type="ECO:0000313" key="2">
    <source>
        <dbReference type="EMBL" id="GGN81283.1"/>
    </source>
</evidence>
<feature type="compositionally biased region" description="Basic and acidic residues" evidence="1">
    <location>
        <begin position="61"/>
        <end position="70"/>
    </location>
</feature>
<comment type="caution">
    <text evidence="2">The sequence shown here is derived from an EMBL/GenBank/DDBJ whole genome shotgun (WGS) entry which is preliminary data.</text>
</comment>
<name>A0A918D8M4_9ACTN</name>
<organism evidence="2 3">
    <name type="scientific">Streptomyces albiflavescens</name>
    <dbReference type="NCBI Taxonomy" id="1623582"/>
    <lineage>
        <taxon>Bacteria</taxon>
        <taxon>Bacillati</taxon>
        <taxon>Actinomycetota</taxon>
        <taxon>Actinomycetes</taxon>
        <taxon>Kitasatosporales</taxon>
        <taxon>Streptomycetaceae</taxon>
        <taxon>Streptomyces</taxon>
    </lineage>
</organism>
<reference evidence="2 3" key="1">
    <citation type="journal article" date="2014" name="Int. J. Syst. Evol. Microbiol.">
        <title>Complete genome sequence of Corynebacterium casei LMG S-19264T (=DSM 44701T), isolated from a smear-ripened cheese.</title>
        <authorList>
            <consortium name="US DOE Joint Genome Institute (JGI-PGF)"/>
            <person name="Walter F."/>
            <person name="Albersmeier A."/>
            <person name="Kalinowski J."/>
            <person name="Ruckert C."/>
        </authorList>
    </citation>
    <scope>NUCLEOTIDE SEQUENCE [LARGE SCALE GENOMIC DNA]</scope>
    <source>
        <strain evidence="2 3">CGMCC 4.7111</strain>
    </source>
</reference>
<dbReference type="EMBL" id="BMMM01000014">
    <property type="protein sequence ID" value="GGN81283.1"/>
    <property type="molecule type" value="Genomic_DNA"/>
</dbReference>
<dbReference type="Proteomes" id="UP000600365">
    <property type="component" value="Unassembled WGS sequence"/>
</dbReference>
<accession>A0A918D8M4</accession>